<name>A0ABZ2T7Z3_9ENTE</name>
<protein>
    <submittedName>
        <fullName evidence="2">Uncharacterized protein</fullName>
    </submittedName>
</protein>
<feature type="transmembrane region" description="Helical" evidence="1">
    <location>
        <begin position="12"/>
        <end position="32"/>
    </location>
</feature>
<dbReference type="EMBL" id="CP147248">
    <property type="protein sequence ID" value="WYJ87501.1"/>
    <property type="molecule type" value="Genomic_DNA"/>
</dbReference>
<keyword evidence="1" id="KW-0812">Transmembrane</keyword>
<reference evidence="3" key="1">
    <citation type="submission" date="2017-05" db="EMBL/GenBank/DDBJ databases">
        <title>The Genome Sequence of EEnterococcus faecalis 9F2_4866.</title>
        <authorList>
            <consortium name="The Broad Institute Genomics Platform"/>
            <consortium name="The Broad Institute Genomic Center for Infectious Diseases"/>
            <person name="Earl A."/>
            <person name="Manson A."/>
            <person name="Schwartman J."/>
            <person name="Gilmore M."/>
            <person name="Abouelleil A."/>
            <person name="Cao P."/>
            <person name="Chapman S."/>
            <person name="Cusick C."/>
            <person name="Shea T."/>
            <person name="Young S."/>
            <person name="Neafsey D."/>
            <person name="Nusbaum C."/>
            <person name="Birren B."/>
        </authorList>
    </citation>
    <scope>NUCLEOTIDE SEQUENCE [LARGE SCALE GENOMIC DNA]</scope>
    <source>
        <strain evidence="3">12C11_DIV0727</strain>
    </source>
</reference>
<sequence>MLTKMSKSRRVAMIIAIFVILLGIGTFGDLAISNAVMSQN</sequence>
<keyword evidence="1" id="KW-0472">Membrane</keyword>
<gene>
    <name evidence="2" type="ORF">A5866_002597</name>
</gene>
<keyword evidence="3" id="KW-1185">Reference proteome</keyword>
<organism evidence="2 3">
    <name type="scientific">Candidatus Enterococcus lemimoniae</name>
    <dbReference type="NCBI Taxonomy" id="1834167"/>
    <lineage>
        <taxon>Bacteria</taxon>
        <taxon>Bacillati</taxon>
        <taxon>Bacillota</taxon>
        <taxon>Bacilli</taxon>
        <taxon>Lactobacillales</taxon>
        <taxon>Enterococcaceae</taxon>
        <taxon>Enterococcus</taxon>
    </lineage>
</organism>
<reference evidence="2 3" key="2">
    <citation type="submission" date="2024-03" db="EMBL/GenBank/DDBJ databases">
        <title>The Genome Sequence of Enterococcus sp. DIV0727d.</title>
        <authorList>
            <consortium name="The Broad Institute Genomics Platform"/>
            <consortium name="The Broad Institute Microbial Omics Core"/>
            <consortium name="The Broad Institute Genomic Center for Infectious Diseases"/>
            <person name="Earl A."/>
            <person name="Manson A."/>
            <person name="Gilmore M."/>
            <person name="Schwartman J."/>
            <person name="Shea T."/>
            <person name="Abouelleil A."/>
            <person name="Cao P."/>
            <person name="Chapman S."/>
            <person name="Cusick C."/>
            <person name="Young S."/>
            <person name="Neafsey D."/>
            <person name="Nusbaum C."/>
            <person name="Birren B."/>
        </authorList>
    </citation>
    <scope>NUCLEOTIDE SEQUENCE [LARGE SCALE GENOMIC DNA]</scope>
    <source>
        <strain evidence="2 3">12C11_DIV0727</strain>
    </source>
</reference>
<evidence type="ECO:0000313" key="3">
    <source>
        <dbReference type="Proteomes" id="UP000195080"/>
    </source>
</evidence>
<evidence type="ECO:0000256" key="1">
    <source>
        <dbReference type="SAM" id="Phobius"/>
    </source>
</evidence>
<accession>A0ABZ2T7Z3</accession>
<evidence type="ECO:0000313" key="2">
    <source>
        <dbReference type="EMBL" id="WYJ87501.1"/>
    </source>
</evidence>
<dbReference type="Proteomes" id="UP000195080">
    <property type="component" value="Chromosome"/>
</dbReference>
<dbReference type="RefSeq" id="WP_254907218.1">
    <property type="nucleotide sequence ID" value="NZ_CP147248.1"/>
</dbReference>
<proteinExistence type="predicted"/>
<keyword evidence="1" id="KW-1133">Transmembrane helix</keyword>